<dbReference type="PROSITE" id="PS00211">
    <property type="entry name" value="ABC_TRANSPORTER_1"/>
    <property type="match status" value="1"/>
</dbReference>
<name>A0ABZ2XQP2_9RHOB</name>
<feature type="domain" description="ABC transmembrane type-1" evidence="9">
    <location>
        <begin position="29"/>
        <end position="309"/>
    </location>
</feature>
<comment type="subcellular location">
    <subcellularLocation>
        <location evidence="1">Cell membrane</location>
        <topology evidence="1">Multi-pass membrane protein</topology>
    </subcellularLocation>
</comment>
<gene>
    <name evidence="10" type="ORF">QEZ52_13595</name>
</gene>
<evidence type="ECO:0000259" key="9">
    <source>
        <dbReference type="PROSITE" id="PS50929"/>
    </source>
</evidence>
<dbReference type="InterPro" id="IPR027417">
    <property type="entry name" value="P-loop_NTPase"/>
</dbReference>
<dbReference type="PANTHER" id="PTHR43394:SF1">
    <property type="entry name" value="ATP-BINDING CASSETTE SUB-FAMILY B MEMBER 10, MITOCHONDRIAL"/>
    <property type="match status" value="1"/>
</dbReference>
<evidence type="ECO:0000256" key="5">
    <source>
        <dbReference type="ARBA" id="ARBA00022989"/>
    </source>
</evidence>
<organism evidence="10 11">
    <name type="scientific">Aliisedimentitalea scapharcae</name>
    <dbReference type="NCBI Taxonomy" id="1524259"/>
    <lineage>
        <taxon>Bacteria</taxon>
        <taxon>Pseudomonadati</taxon>
        <taxon>Pseudomonadota</taxon>
        <taxon>Alphaproteobacteria</taxon>
        <taxon>Rhodobacterales</taxon>
        <taxon>Roseobacteraceae</taxon>
        <taxon>Aliisedimentitalea</taxon>
    </lineage>
</organism>
<dbReference type="RefSeq" id="WP_406644915.1">
    <property type="nucleotide sequence ID" value="NZ_CP123584.1"/>
</dbReference>
<keyword evidence="6 7" id="KW-0472">Membrane</keyword>
<keyword evidence="11" id="KW-1185">Reference proteome</keyword>
<accession>A0ABZ2XQP2</accession>
<dbReference type="SUPFAM" id="SSF90123">
    <property type="entry name" value="ABC transporter transmembrane region"/>
    <property type="match status" value="1"/>
</dbReference>
<evidence type="ECO:0000256" key="7">
    <source>
        <dbReference type="SAM" id="Phobius"/>
    </source>
</evidence>
<dbReference type="InterPro" id="IPR039421">
    <property type="entry name" value="Type_1_exporter"/>
</dbReference>
<dbReference type="PROSITE" id="PS50893">
    <property type="entry name" value="ABC_TRANSPORTER_2"/>
    <property type="match status" value="1"/>
</dbReference>
<feature type="domain" description="ABC transporter" evidence="8">
    <location>
        <begin position="344"/>
        <end position="577"/>
    </location>
</feature>
<dbReference type="Gene3D" id="3.40.50.300">
    <property type="entry name" value="P-loop containing nucleotide triphosphate hydrolases"/>
    <property type="match status" value="1"/>
</dbReference>
<dbReference type="GO" id="GO:0005524">
    <property type="term" value="F:ATP binding"/>
    <property type="evidence" value="ECO:0007669"/>
    <property type="project" value="UniProtKB-KW"/>
</dbReference>
<protein>
    <submittedName>
        <fullName evidence="10">ABC transporter ATP-binding protein</fullName>
    </submittedName>
</protein>
<sequence length="619" mass="67128">MSRKPASSAGLMRWVWTGYLHRHLGLLGVALMFMLLEGSMVGAVSYMMQPMFDEIFVKGNTGSLGWVSLAFLIIFTLRGLAGGGQKVLLARISQETAAHLRMDILNRTIRQDPSFHQTHPPGFLIQRIQSDVSAVNQVWQVIITGAGRDAVSLVVLMAVAINVDWAWTAVMMGGLPLLLLPIAVAQRYVRKKAAQARDLGATLATRLDEIFHGIVPVKLNNLEEYQAGRFNTHMNGFVRSEVRVIFGAASLTAMIDFMAGLGFMGVLLYGGSEIIQGEKSVGQFMSFFTAIGLAFDPMRRLASVSGTWQVAAAALERIKELMDAPITLTSPENPVAAPTGLPDIRLDNVTLKYGDSTVLNNLSLTAEPGKTVALVGASGAGKSTIFNLLTRLVDPQEGRVSVGGVAVADMDLGELRNLYSVVTQEALLFDETLRENILLGRTDVSDATLKKVLDAAHVSDFLPKLADGLDTQVGPRGSALSGGQRQRVVIARALLRDTPILLLDEATSALDAQSEKVVQEALDRLSGGRTTLVIAHRLSTIRSADLIVVMERGEVVDQGTHDELLARGGIYADLYRLQFQDGKTLVDPEGVAAQIRDDPAEARPRSHWLRRLTTRMFGI</sequence>
<dbReference type="PROSITE" id="PS50929">
    <property type="entry name" value="ABC_TM1F"/>
    <property type="match status" value="1"/>
</dbReference>
<feature type="transmembrane region" description="Helical" evidence="7">
    <location>
        <begin position="20"/>
        <end position="44"/>
    </location>
</feature>
<dbReference type="Proteomes" id="UP001623232">
    <property type="component" value="Chromosome"/>
</dbReference>
<evidence type="ECO:0000256" key="6">
    <source>
        <dbReference type="ARBA" id="ARBA00023136"/>
    </source>
</evidence>
<feature type="transmembrane region" description="Helical" evidence="7">
    <location>
        <begin position="64"/>
        <end position="81"/>
    </location>
</feature>
<evidence type="ECO:0000259" key="8">
    <source>
        <dbReference type="PROSITE" id="PS50893"/>
    </source>
</evidence>
<dbReference type="CDD" id="cd18552">
    <property type="entry name" value="ABC_6TM_MsbA_like"/>
    <property type="match status" value="1"/>
</dbReference>
<proteinExistence type="predicted"/>
<dbReference type="InterPro" id="IPR003439">
    <property type="entry name" value="ABC_transporter-like_ATP-bd"/>
</dbReference>
<dbReference type="InterPro" id="IPR003593">
    <property type="entry name" value="AAA+_ATPase"/>
</dbReference>
<evidence type="ECO:0000256" key="3">
    <source>
        <dbReference type="ARBA" id="ARBA00022741"/>
    </source>
</evidence>
<evidence type="ECO:0000313" key="11">
    <source>
        <dbReference type="Proteomes" id="UP001623232"/>
    </source>
</evidence>
<dbReference type="SMART" id="SM00382">
    <property type="entry name" value="AAA"/>
    <property type="match status" value="1"/>
</dbReference>
<feature type="transmembrane region" description="Helical" evidence="7">
    <location>
        <begin position="165"/>
        <end position="185"/>
    </location>
</feature>
<dbReference type="Gene3D" id="1.20.1560.10">
    <property type="entry name" value="ABC transporter type 1, transmembrane domain"/>
    <property type="match status" value="1"/>
</dbReference>
<dbReference type="InterPro" id="IPR017871">
    <property type="entry name" value="ABC_transporter-like_CS"/>
</dbReference>
<feature type="transmembrane region" description="Helical" evidence="7">
    <location>
        <begin position="244"/>
        <end position="269"/>
    </location>
</feature>
<keyword evidence="4 10" id="KW-0067">ATP-binding</keyword>
<evidence type="ECO:0000256" key="4">
    <source>
        <dbReference type="ARBA" id="ARBA00022840"/>
    </source>
</evidence>
<dbReference type="InterPro" id="IPR036640">
    <property type="entry name" value="ABC1_TM_sf"/>
</dbReference>
<dbReference type="Pfam" id="PF00005">
    <property type="entry name" value="ABC_tran"/>
    <property type="match status" value="1"/>
</dbReference>
<keyword evidence="5 7" id="KW-1133">Transmembrane helix</keyword>
<keyword evidence="2 7" id="KW-0812">Transmembrane</keyword>
<dbReference type="PANTHER" id="PTHR43394">
    <property type="entry name" value="ATP-DEPENDENT PERMEASE MDL1, MITOCHONDRIAL"/>
    <property type="match status" value="1"/>
</dbReference>
<keyword evidence="3" id="KW-0547">Nucleotide-binding</keyword>
<dbReference type="SUPFAM" id="SSF52540">
    <property type="entry name" value="P-loop containing nucleoside triphosphate hydrolases"/>
    <property type="match status" value="1"/>
</dbReference>
<dbReference type="InterPro" id="IPR011527">
    <property type="entry name" value="ABC1_TM_dom"/>
</dbReference>
<evidence type="ECO:0000313" key="10">
    <source>
        <dbReference type="EMBL" id="WZK87639.1"/>
    </source>
</evidence>
<dbReference type="Pfam" id="PF00664">
    <property type="entry name" value="ABC_membrane"/>
    <property type="match status" value="1"/>
</dbReference>
<reference evidence="10 11" key="1">
    <citation type="submission" date="2023-04" db="EMBL/GenBank/DDBJ databases">
        <title>Complete genome sequence of Alisedimentitalea scapharcae.</title>
        <authorList>
            <person name="Rong J.-C."/>
            <person name="Yi M.-L."/>
            <person name="Zhao Q."/>
        </authorList>
    </citation>
    <scope>NUCLEOTIDE SEQUENCE [LARGE SCALE GENOMIC DNA]</scope>
    <source>
        <strain evidence="10 11">KCTC 42119</strain>
    </source>
</reference>
<evidence type="ECO:0000256" key="1">
    <source>
        <dbReference type="ARBA" id="ARBA00004651"/>
    </source>
</evidence>
<dbReference type="EMBL" id="CP123584">
    <property type="protein sequence ID" value="WZK87639.1"/>
    <property type="molecule type" value="Genomic_DNA"/>
</dbReference>
<evidence type="ECO:0000256" key="2">
    <source>
        <dbReference type="ARBA" id="ARBA00022692"/>
    </source>
</evidence>